<keyword evidence="5" id="KW-1185">Reference proteome</keyword>
<dbReference type="Pfam" id="PF13411">
    <property type="entry name" value="MerR_1"/>
    <property type="match status" value="1"/>
</dbReference>
<proteinExistence type="predicted"/>
<dbReference type="SMART" id="SM00422">
    <property type="entry name" value="HTH_MERR"/>
    <property type="match status" value="1"/>
</dbReference>
<dbReference type="InterPro" id="IPR000551">
    <property type="entry name" value="MerR-type_HTH_dom"/>
</dbReference>
<dbReference type="InterPro" id="IPR047057">
    <property type="entry name" value="MerR_fam"/>
</dbReference>
<evidence type="ECO:0000313" key="4">
    <source>
        <dbReference type="EMBL" id="UVW33764.1"/>
    </source>
</evidence>
<dbReference type="PANTHER" id="PTHR30204:SF58">
    <property type="entry name" value="HTH-TYPE TRANSCRIPTIONAL REGULATOR YFMP"/>
    <property type="match status" value="1"/>
</dbReference>
<gene>
    <name evidence="4" type="ORF">NYF23_06845</name>
</gene>
<name>A0ABY5TNN9_9GAMM</name>
<evidence type="ECO:0000256" key="2">
    <source>
        <dbReference type="SAM" id="Coils"/>
    </source>
</evidence>
<evidence type="ECO:0000259" key="3">
    <source>
        <dbReference type="PROSITE" id="PS50937"/>
    </source>
</evidence>
<feature type="coiled-coil region" evidence="2">
    <location>
        <begin position="94"/>
        <end position="131"/>
    </location>
</feature>
<dbReference type="EMBL" id="CP103416">
    <property type="protein sequence ID" value="UVW33764.1"/>
    <property type="molecule type" value="Genomic_DNA"/>
</dbReference>
<dbReference type="PANTHER" id="PTHR30204">
    <property type="entry name" value="REDOX-CYCLING DRUG-SENSING TRANSCRIPTIONAL ACTIVATOR SOXR"/>
    <property type="match status" value="1"/>
</dbReference>
<dbReference type="Proteomes" id="UP001059934">
    <property type="component" value="Chromosome"/>
</dbReference>
<dbReference type="SUPFAM" id="SSF46955">
    <property type="entry name" value="Putative DNA-binding domain"/>
    <property type="match status" value="1"/>
</dbReference>
<protein>
    <submittedName>
        <fullName evidence="4">MerR family DNA-binding transcriptional regulator</fullName>
    </submittedName>
</protein>
<sequence length="142" mass="16191">MPKTPVQATLNSSSETSTEYSISQLAKEFDVTTRSIRHYEDLDLLSPARRGQTRIYTQADRTRLRLILRGKRLGLSLEDSREIIDMYEPGKTNVDQLKKLIDAIQLQRNKLNQQLDDISKLLKDLNQAEADCIDALKTNGSQ</sequence>
<dbReference type="InterPro" id="IPR009061">
    <property type="entry name" value="DNA-bd_dom_put_sf"/>
</dbReference>
<dbReference type="GO" id="GO:0003677">
    <property type="term" value="F:DNA binding"/>
    <property type="evidence" value="ECO:0007669"/>
    <property type="project" value="UniProtKB-KW"/>
</dbReference>
<organism evidence="4 5">
    <name type="scientific">SAR92 clade bacterium H455</name>
    <dbReference type="NCBI Taxonomy" id="2974818"/>
    <lineage>
        <taxon>Bacteria</taxon>
        <taxon>Pseudomonadati</taxon>
        <taxon>Pseudomonadota</taxon>
        <taxon>Gammaproteobacteria</taxon>
        <taxon>Cellvibrionales</taxon>
        <taxon>Porticoccaceae</taxon>
        <taxon>SAR92 clade</taxon>
    </lineage>
</organism>
<evidence type="ECO:0000313" key="5">
    <source>
        <dbReference type="Proteomes" id="UP001059934"/>
    </source>
</evidence>
<accession>A0ABY5TNN9</accession>
<keyword evidence="2" id="KW-0175">Coiled coil</keyword>
<evidence type="ECO:0000256" key="1">
    <source>
        <dbReference type="ARBA" id="ARBA00023125"/>
    </source>
</evidence>
<dbReference type="PROSITE" id="PS50937">
    <property type="entry name" value="HTH_MERR_2"/>
    <property type="match status" value="1"/>
</dbReference>
<dbReference type="Gene3D" id="1.10.1660.10">
    <property type="match status" value="1"/>
</dbReference>
<dbReference type="CDD" id="cd04776">
    <property type="entry name" value="HTH_GnyR"/>
    <property type="match status" value="1"/>
</dbReference>
<feature type="domain" description="HTH merR-type" evidence="3">
    <location>
        <begin position="19"/>
        <end position="86"/>
    </location>
</feature>
<keyword evidence="1 4" id="KW-0238">DNA-binding</keyword>
<reference evidence="4" key="1">
    <citation type="submission" date="2022-08" db="EMBL/GenBank/DDBJ databases">
        <title>Catabolic pathway analysis in culturable SAR92 clade bacteria reveals their overlooked roles in DMSP degradation in coastal seas.</title>
        <authorList>
            <person name="He X."/>
            <person name="Zhang X."/>
            <person name="Zhang Y."/>
        </authorList>
    </citation>
    <scope>NUCLEOTIDE SEQUENCE</scope>
    <source>
        <strain evidence="4">H455</strain>
    </source>
</reference>